<keyword evidence="3" id="KW-0862">Zinc</keyword>
<dbReference type="InterPro" id="IPR025724">
    <property type="entry name" value="GAG-pre-integrase_dom"/>
</dbReference>
<keyword evidence="2" id="KW-0378">Hydrolase</keyword>
<dbReference type="InterPro" id="IPR013103">
    <property type="entry name" value="RVT_2"/>
</dbReference>
<dbReference type="Pfam" id="PF13976">
    <property type="entry name" value="gag_pre-integrs"/>
    <property type="match status" value="1"/>
</dbReference>
<dbReference type="SMART" id="SM00343">
    <property type="entry name" value="ZnF_C2HC"/>
    <property type="match status" value="1"/>
</dbReference>
<dbReference type="GO" id="GO:0008270">
    <property type="term" value="F:zinc ion binding"/>
    <property type="evidence" value="ECO:0007669"/>
    <property type="project" value="UniProtKB-KW"/>
</dbReference>
<evidence type="ECO:0000259" key="6">
    <source>
        <dbReference type="PROSITE" id="PS50994"/>
    </source>
</evidence>
<dbReference type="Gene3D" id="3.30.420.10">
    <property type="entry name" value="Ribonuclease H-like superfamily/Ribonuclease H"/>
    <property type="match status" value="2"/>
</dbReference>
<evidence type="ECO:0000256" key="1">
    <source>
        <dbReference type="ARBA" id="ARBA00022723"/>
    </source>
</evidence>
<feature type="domain" description="Integrase catalytic" evidence="6">
    <location>
        <begin position="232"/>
        <end position="416"/>
    </location>
</feature>
<accession>A0A6L2J533</accession>
<evidence type="ECO:0000256" key="3">
    <source>
        <dbReference type="PROSITE-ProRule" id="PRU00047"/>
    </source>
</evidence>
<dbReference type="PANTHER" id="PTHR42648:SF27">
    <property type="entry name" value="RNA-DIRECTED DNA POLYMERASE"/>
    <property type="match status" value="1"/>
</dbReference>
<dbReference type="PROSITE" id="PS50158">
    <property type="entry name" value="ZF_CCHC"/>
    <property type="match status" value="1"/>
</dbReference>
<dbReference type="InterPro" id="IPR039537">
    <property type="entry name" value="Retrotran_Ty1/copia-like"/>
</dbReference>
<organism evidence="7">
    <name type="scientific">Tanacetum cinerariifolium</name>
    <name type="common">Dalmatian daisy</name>
    <name type="synonym">Chrysanthemum cinerariifolium</name>
    <dbReference type="NCBI Taxonomy" id="118510"/>
    <lineage>
        <taxon>Eukaryota</taxon>
        <taxon>Viridiplantae</taxon>
        <taxon>Streptophyta</taxon>
        <taxon>Embryophyta</taxon>
        <taxon>Tracheophyta</taxon>
        <taxon>Spermatophyta</taxon>
        <taxon>Magnoliopsida</taxon>
        <taxon>eudicotyledons</taxon>
        <taxon>Gunneridae</taxon>
        <taxon>Pentapetalae</taxon>
        <taxon>asterids</taxon>
        <taxon>campanulids</taxon>
        <taxon>Asterales</taxon>
        <taxon>Asteraceae</taxon>
        <taxon>Asteroideae</taxon>
        <taxon>Anthemideae</taxon>
        <taxon>Anthemidinae</taxon>
        <taxon>Tanacetum</taxon>
    </lineage>
</organism>
<dbReference type="GO" id="GO:0003676">
    <property type="term" value="F:nucleic acid binding"/>
    <property type="evidence" value="ECO:0007669"/>
    <property type="project" value="InterPro"/>
</dbReference>
<gene>
    <name evidence="7" type="ORF">Tci_003708</name>
</gene>
<dbReference type="SUPFAM" id="SSF53098">
    <property type="entry name" value="Ribonuclease H-like"/>
    <property type="match status" value="2"/>
</dbReference>
<dbReference type="PANTHER" id="PTHR42648">
    <property type="entry name" value="TRANSPOSASE, PUTATIVE-RELATED"/>
    <property type="match status" value="1"/>
</dbReference>
<protein>
    <recommendedName>
        <fullName evidence="8">Retrotransposon protein, putative, Ty1-copia subclass</fullName>
    </recommendedName>
</protein>
<evidence type="ECO:0000259" key="5">
    <source>
        <dbReference type="PROSITE" id="PS50158"/>
    </source>
</evidence>
<evidence type="ECO:0000313" key="7">
    <source>
        <dbReference type="EMBL" id="GEU31730.1"/>
    </source>
</evidence>
<keyword evidence="3" id="KW-0863">Zinc-finger</keyword>
<dbReference type="Pfam" id="PF00665">
    <property type="entry name" value="rve"/>
    <property type="match status" value="2"/>
</dbReference>
<feature type="region of interest" description="Disordered" evidence="4">
    <location>
        <begin position="808"/>
        <end position="844"/>
    </location>
</feature>
<name>A0A6L2J533_TANCI</name>
<sequence length="1463" mass="166342">MTTSSTNNSVFKGFFEKQKLTGPNLSIGQQVPHEIITALNAWIKGSKEITGLMLINMEPEIQQNLEPFHAYKMLKQEERQSVSSYVLKIMGYIDNLDHLGHPVTLGLGTVNELHAMLKLHEQTLPKSNAPALHVIQAGKQAYAPKPRIPPPPKRENPAKDSICHECGEIGHWKWNCPQYLAELMKKKKNTASGAGGSCIFVIELNTILNKSWIYDTGCGAHICNTAQGLRKKARRPYTHQVERAKHLLGLIHTDVYGPLKIMSRQGASYFVTFTDDFSRYVYVYLLKHKHEVFETFKLFQKEVENQLGKTIKSLRSDRMGEYMSQEFLDHLKDHRIIAHHTPPYTLQHNGVSERRNRTLLDMVRSMVSQTTLPSKWLFKKKTDMDGNVHIYKARLVVKGYTQTSGIDYEETFSPVAYIRAIRILIAIVAYYDYEIWQTDVKTAFLNGYLNEEVYMEQPEGFVNPKYPNRVCKLKHSIYGLKKASRQWNKRFDDEIKKSGFTQNRDEPFEKLKLSKSQGVSTPAEIKRMKNVPYASAVGSIMETGYVFVLNGGAVDWKSAKQSTFATSSAEAEYIVAFDTSKEAVWVRKFISGLSVVPIIEEPITMYCDNTKAIAIANESGITKGARHFRAKVHYLREIIKFGDIILEKVNTDENLADPFTKALAFPKHSEHTRNIGMLPASCLMIVLSIDDKLNYLEQPIPPAPVAPAGQQEEGQLVSSYVLKMKGYIDNLERLGYPVTLGLGVSLILIGLRKEYDGFVHNYNMHSMGETVNELHAMLKLHEQTLPKSNAPVLHAIRAGMVQKDNKHKKSHSQMAAKCQNQGKGKNKQAYAPKPNIPPPSKMENPTNDSICHENNVVYFCAIPRDGIFEIDLSNSLTNESSVYAVSNKRAKLDLDSALLWHCRLGHISKKRIEKLKPYTHQVERAKDLLGLIHTDVCGPFKIRSRQGESYFVTFTDEFSRYGYVYLLKHKHEVFETFKVFQKEVENQLDKTIKLLRSDRGGEYTSQEFLDHLNDHGIIAHHTPLYTPQQNGDYALETAARILNLVPTKKVEKTPYEVWHGKALKMSYLKVWGCEALVKRDTLTKPDKLEPRSIKSTRTRHAPDRMCLYIDAEEHELGDLGEPANYKAAMSDPDKWLFKKKTDMDGNVHIYKARLVAKGYTQTLGIDYEETFSLVADIRAIRSLIAIAAYYDYEIWQMDVKTAFLNRYLNEEEKLKLSKSQGAPTPAKMKRMKNVSYASAIGSIMYDVRCTRPDVAFAQNITRRFQQNPGDIHWTTIKNILKYLRNTKDMFLVYGGDLKRELKVSCYTDARYLTDADDLKSQTEYVFVLNGGVVDWKSVKQSIFATSSAEAEYIAAFDASKEAVWVRKFISGLSVVPIIEEPISMYCDNTGVIAIANESGITKGARHFRAKVHYLREVIEFGDIILEKVHTYDNLADPFTKALALLKPSKHTRNIGMLPASSLM</sequence>
<dbReference type="InterPro" id="IPR001878">
    <property type="entry name" value="Znf_CCHC"/>
</dbReference>
<dbReference type="SUPFAM" id="SSF57756">
    <property type="entry name" value="Retrovirus zinc finger-like domains"/>
    <property type="match status" value="1"/>
</dbReference>
<evidence type="ECO:0008006" key="8">
    <source>
        <dbReference type="Google" id="ProtNLM"/>
    </source>
</evidence>
<keyword evidence="1" id="KW-0479">Metal-binding</keyword>
<dbReference type="InterPro" id="IPR012337">
    <property type="entry name" value="RNaseH-like_sf"/>
</dbReference>
<dbReference type="InterPro" id="IPR001584">
    <property type="entry name" value="Integrase_cat-core"/>
</dbReference>
<dbReference type="InterPro" id="IPR036397">
    <property type="entry name" value="RNaseH_sf"/>
</dbReference>
<feature type="domain" description="Integrase catalytic" evidence="6">
    <location>
        <begin position="913"/>
        <end position="1031"/>
    </location>
</feature>
<dbReference type="GO" id="GO:0015074">
    <property type="term" value="P:DNA integration"/>
    <property type="evidence" value="ECO:0007669"/>
    <property type="project" value="InterPro"/>
</dbReference>
<dbReference type="EMBL" id="BKCJ010000280">
    <property type="protein sequence ID" value="GEU31730.1"/>
    <property type="molecule type" value="Genomic_DNA"/>
</dbReference>
<dbReference type="InterPro" id="IPR036875">
    <property type="entry name" value="Znf_CCHC_sf"/>
</dbReference>
<feature type="domain" description="CCHC-type" evidence="5">
    <location>
        <begin position="163"/>
        <end position="178"/>
    </location>
</feature>
<dbReference type="GO" id="GO:0016787">
    <property type="term" value="F:hydrolase activity"/>
    <property type="evidence" value="ECO:0007669"/>
    <property type="project" value="UniProtKB-KW"/>
</dbReference>
<comment type="caution">
    <text evidence="7">The sequence shown here is derived from an EMBL/GenBank/DDBJ whole genome shotgun (WGS) entry which is preliminary data.</text>
</comment>
<proteinExistence type="predicted"/>
<reference evidence="7" key="1">
    <citation type="journal article" date="2019" name="Sci. Rep.">
        <title>Draft genome of Tanacetum cinerariifolium, the natural source of mosquito coil.</title>
        <authorList>
            <person name="Yamashiro T."/>
            <person name="Shiraishi A."/>
            <person name="Satake H."/>
            <person name="Nakayama K."/>
        </authorList>
    </citation>
    <scope>NUCLEOTIDE SEQUENCE</scope>
</reference>
<evidence type="ECO:0000256" key="4">
    <source>
        <dbReference type="SAM" id="MobiDB-lite"/>
    </source>
</evidence>
<dbReference type="Pfam" id="PF07727">
    <property type="entry name" value="RVT_2"/>
    <property type="match status" value="2"/>
</dbReference>
<dbReference type="CDD" id="cd09272">
    <property type="entry name" value="RNase_HI_RT_Ty1"/>
    <property type="match status" value="2"/>
</dbReference>
<dbReference type="PROSITE" id="PS50994">
    <property type="entry name" value="INTEGRASE"/>
    <property type="match status" value="2"/>
</dbReference>
<evidence type="ECO:0000256" key="2">
    <source>
        <dbReference type="ARBA" id="ARBA00022801"/>
    </source>
</evidence>